<reference evidence="4 5" key="2">
    <citation type="submission" date="2007-09" db="EMBL/GenBank/DDBJ databases">
        <authorList>
            <person name="Fulton L."/>
            <person name="Clifton S."/>
            <person name="Fulton B."/>
            <person name="Xu J."/>
            <person name="Minx P."/>
            <person name="Pepin K.H."/>
            <person name="Johnson M."/>
            <person name="Thiruvilangam P."/>
            <person name="Bhonagiri V."/>
            <person name="Nash W.E."/>
            <person name="Mardis E.R."/>
            <person name="Wilson R.K."/>
        </authorList>
    </citation>
    <scope>NUCLEOTIDE SEQUENCE [LARGE SCALE GENOMIC DNA]</scope>
    <source>
        <strain evidence="4 5">DSM 3991</strain>
    </source>
</reference>
<proteinExistence type="predicted"/>
<evidence type="ECO:0000259" key="3">
    <source>
        <dbReference type="Pfam" id="PF10145"/>
    </source>
</evidence>
<dbReference type="EMBL" id="ABAW02000019">
    <property type="protein sequence ID" value="EDP11294.1"/>
    <property type="molecule type" value="Genomic_DNA"/>
</dbReference>
<dbReference type="InterPro" id="IPR010090">
    <property type="entry name" value="Phage_tape_meas"/>
</dbReference>
<reference evidence="4 5" key="1">
    <citation type="submission" date="2007-09" db="EMBL/GenBank/DDBJ databases">
        <title>Draft genome sequence of Eubacterium dolichum (DSM 3991).</title>
        <authorList>
            <person name="Sudarsanam P."/>
            <person name="Ley R."/>
            <person name="Guruge J."/>
            <person name="Turnbaugh P.J."/>
            <person name="Mahowald M."/>
            <person name="Liep D."/>
            <person name="Gordon J."/>
        </authorList>
    </citation>
    <scope>NUCLEOTIDE SEQUENCE [LARGE SCALE GENOMIC DNA]</scope>
    <source>
        <strain evidence="4 5">DSM 3991</strain>
    </source>
</reference>
<evidence type="ECO:0000313" key="5">
    <source>
        <dbReference type="Proteomes" id="UP000004090"/>
    </source>
</evidence>
<dbReference type="Pfam" id="PF10145">
    <property type="entry name" value="PhageMin_Tail"/>
    <property type="match status" value="1"/>
</dbReference>
<dbReference type="RefSeq" id="WP_004799536.1">
    <property type="nucleotide sequence ID" value="NZ_DS483475.1"/>
</dbReference>
<keyword evidence="2" id="KW-0175">Coiled coil</keyword>
<accession>A8RBY2</accession>
<dbReference type="Proteomes" id="UP000004090">
    <property type="component" value="Unassembled WGS sequence"/>
</dbReference>
<dbReference type="eggNOG" id="COG3883">
    <property type="taxonomic scope" value="Bacteria"/>
</dbReference>
<evidence type="ECO:0000256" key="2">
    <source>
        <dbReference type="SAM" id="Coils"/>
    </source>
</evidence>
<protein>
    <submittedName>
        <fullName evidence="4">Phage tail tape measure protein, TP901 family</fullName>
    </submittedName>
</protein>
<sequence length="1106" mass="117029">MAVDGSLKFDTKLDSNGLEKGIEKIGNMAAKGMAVVTTALAGASTYAIKVGADFEEGMSKVSAISGVTGEELTALTEKAKEMGAKTKFSATESAEAMKYMAMAGWKSADMLSGIDGVMNLAAASGEELALVSDIVTDALTAFGLQAKDSAHFADVLAKASSNSNTNVAMMGATFKYAAPLAGALKYSIEDVALATGLMANAGIKGEQAGTALRSMFTRLAKPTDECAEAMAVLNISIKNADGSAKPLKQTLLEMRESFAKLTDTEKTQYASMIAGQEAMSGLLAIVNASESDFNKLASAINDSDGAAQEMAETMQDNLKGQIVILGSSLEGLGIQAYEKFEKPMKKAVQASIEKVEDLSKEMESGKLSKSLDTCADGLGTMAEVAIDLATDAIPLVIDGFAFIVDHGKQIVTTAGAIGGAMLGMKIADPVLKGVKAFKAAKDAVDLYNIKLIASTAAGKKFAGSLTLGQAAVGVLTGKVTLATAATTAWNAACTALGGPIGVLVTAIAAVGAGIVAYSFATRDSIEETNANVLATEKIISEYEKLSETFKTNKEARQDAMASSQAEIESADILSQKLDELSNKENKSNAEKEMMKYYVEELNNILPDLNLQYDAEKDALNMSTEAIRENITAQKELVLAKAAQQNLQKIAEDMASAEIALDKATQQHIKNEKALNEAKKETIKTAKAWREAGKPFDGEIADAYYKASNAEADLRSAYEESGEIVDKYKNKVKGLNKEFDDTSKYAQTKLNSAGIQKQLDEMIVNAKAQGIKIPQAVASGILEGKYALPQSVEEMKSLVTYDDLLKKTSDAGIVLPSMFAAGITSGEIVPSQAVKQMNNLITFSDLLAKSSAAGIKVPESLSQAILDGKIQPSAAVEQMKDLVTYYDMVAEADAAGIAIPKEISDGVTSGKLLPADAAKKLAKLTKDELNKIPDGMYSVGISAGDGLANGLWGSVGKVANAAADIIHSAIESAKRAQDSHSPSRVWRDQIGLMAGEGYAVGLDNSIPTVKKTIIRFADTAISTMSDGVKKMPGFNIKAIEMLEDAARMRNMRPFDTLNTASGYSSNTNDNSVKYEVHQTFNGNGPIKPSEAAREMQDTIRRMEWERK</sequence>
<feature type="coiled-coil region" evidence="2">
    <location>
        <begin position="639"/>
        <end position="680"/>
    </location>
</feature>
<dbReference type="HOGENOM" id="CLU_266766_0_0_9"/>
<dbReference type="eggNOG" id="COG5283">
    <property type="taxonomic scope" value="Bacteria"/>
</dbReference>
<name>A8RBY2_9FIRM</name>
<feature type="domain" description="Phage tail tape measure protein" evidence="3">
    <location>
        <begin position="77"/>
        <end position="275"/>
    </location>
</feature>
<keyword evidence="1" id="KW-1188">Viral release from host cell</keyword>
<dbReference type="STRING" id="428127.EUBDOL_01214"/>
<dbReference type="AlphaFoldDB" id="A8RBY2"/>
<gene>
    <name evidence="4" type="ORF">EUBDOL_01214</name>
</gene>
<dbReference type="GeneID" id="92794433"/>
<comment type="caution">
    <text evidence="4">The sequence shown here is derived from an EMBL/GenBank/DDBJ whole genome shotgun (WGS) entry which is preliminary data.</text>
</comment>
<organism evidence="4 5">
    <name type="scientific">Amedibacillus dolichus DSM 3991</name>
    <dbReference type="NCBI Taxonomy" id="428127"/>
    <lineage>
        <taxon>Bacteria</taxon>
        <taxon>Bacillati</taxon>
        <taxon>Bacillota</taxon>
        <taxon>Erysipelotrichia</taxon>
        <taxon>Erysipelotrichales</taxon>
        <taxon>Erysipelotrichaceae</taxon>
        <taxon>Amedibacillus</taxon>
    </lineage>
</organism>
<dbReference type="PANTHER" id="PTHR37813">
    <property type="entry name" value="FELS-2 PROPHAGE PROTEIN"/>
    <property type="match status" value="1"/>
</dbReference>
<dbReference type="PANTHER" id="PTHR37813:SF1">
    <property type="entry name" value="FELS-2 PROPHAGE PROTEIN"/>
    <property type="match status" value="1"/>
</dbReference>
<dbReference type="NCBIfam" id="TIGR01760">
    <property type="entry name" value="tape_meas_TP901"/>
    <property type="match status" value="1"/>
</dbReference>
<evidence type="ECO:0000256" key="1">
    <source>
        <dbReference type="ARBA" id="ARBA00022612"/>
    </source>
</evidence>
<evidence type="ECO:0000313" key="4">
    <source>
        <dbReference type="EMBL" id="EDP11294.1"/>
    </source>
</evidence>